<dbReference type="Proteomes" id="UP000319449">
    <property type="component" value="Unassembled WGS sequence"/>
</dbReference>
<dbReference type="NCBIfam" id="TIGR01414">
    <property type="entry name" value="autotrans_barl"/>
    <property type="match status" value="1"/>
</dbReference>
<dbReference type="AlphaFoldDB" id="A0A562WSZ1"/>
<dbReference type="RefSeq" id="WP_145017134.1">
    <property type="nucleotide sequence ID" value="NZ_VLLN01000001.1"/>
</dbReference>
<dbReference type="InterPro" id="IPR006315">
    <property type="entry name" value="OM_autotransptr_brl_dom"/>
</dbReference>
<dbReference type="Gene3D" id="2.40.128.130">
    <property type="entry name" value="Autotransporter beta-domain"/>
    <property type="match status" value="1"/>
</dbReference>
<dbReference type="SUPFAM" id="SSF103515">
    <property type="entry name" value="Autotransporter"/>
    <property type="match status" value="1"/>
</dbReference>
<sequence>MLRRTKGVFIVLAALLALWSAPALAAPRFGGMTELYLYPYIQYFHWQEESGGRKLLTESGPLYGIGTAVGLDLLRTDTSGSLFMKAKGELFGGVIDYDGETQAPSSLPVKTDVTYVGGKGELNLGWSFPAGRFAIQPFSGIGYRIWLRDLHDSSTTDRNGQALQVQGYTEVWESAYAKLGLNLSHTFDNNWRLFLEGGVSYPFYNTNSVDIVGDGTTTVRPDGRWSAFGEAGIRTGKVRTAIFYQGYRTDQSPAVRISQSTSILQPRSTEDVVGVSVGYCFR</sequence>
<keyword evidence="3" id="KW-1185">Reference proteome</keyword>
<comment type="caution">
    <text evidence="2">The sequence shown here is derived from an EMBL/GenBank/DDBJ whole genome shotgun (WGS) entry which is preliminary data.</text>
</comment>
<dbReference type="InterPro" id="IPR036709">
    <property type="entry name" value="Autotransporte_beta_dom_sf"/>
</dbReference>
<dbReference type="GO" id="GO:0019867">
    <property type="term" value="C:outer membrane"/>
    <property type="evidence" value="ECO:0007669"/>
    <property type="project" value="InterPro"/>
</dbReference>
<dbReference type="OrthoDB" id="5396473at2"/>
<protein>
    <submittedName>
        <fullName evidence="2">Outer membrane autotransporter protein</fullName>
    </submittedName>
</protein>
<gene>
    <name evidence="2" type="ORF">JN12_00181</name>
</gene>
<evidence type="ECO:0000313" key="3">
    <source>
        <dbReference type="Proteomes" id="UP000319449"/>
    </source>
</evidence>
<dbReference type="EMBL" id="VLLN01000001">
    <property type="protein sequence ID" value="TWJ33507.1"/>
    <property type="molecule type" value="Genomic_DNA"/>
</dbReference>
<keyword evidence="1" id="KW-0732">Signal</keyword>
<proteinExistence type="predicted"/>
<organism evidence="2 3">
    <name type="scientific">Geobacter argillaceus</name>
    <dbReference type="NCBI Taxonomy" id="345631"/>
    <lineage>
        <taxon>Bacteria</taxon>
        <taxon>Pseudomonadati</taxon>
        <taxon>Thermodesulfobacteriota</taxon>
        <taxon>Desulfuromonadia</taxon>
        <taxon>Geobacterales</taxon>
        <taxon>Geobacteraceae</taxon>
        <taxon>Geobacter</taxon>
    </lineage>
</organism>
<name>A0A562WSZ1_9BACT</name>
<accession>A0A562WSZ1</accession>
<feature type="chain" id="PRO_5021908739" evidence="1">
    <location>
        <begin position="26"/>
        <end position="282"/>
    </location>
</feature>
<reference evidence="2 3" key="1">
    <citation type="submission" date="2019-07" db="EMBL/GenBank/DDBJ databases">
        <title>Genomic Encyclopedia of Archaeal and Bacterial Type Strains, Phase II (KMG-II): from individual species to whole genera.</title>
        <authorList>
            <person name="Goeker M."/>
        </authorList>
    </citation>
    <scope>NUCLEOTIDE SEQUENCE [LARGE SCALE GENOMIC DNA]</scope>
    <source>
        <strain evidence="2 3">ATCC BAA-1139</strain>
    </source>
</reference>
<evidence type="ECO:0000256" key="1">
    <source>
        <dbReference type="SAM" id="SignalP"/>
    </source>
</evidence>
<evidence type="ECO:0000313" key="2">
    <source>
        <dbReference type="EMBL" id="TWJ33507.1"/>
    </source>
</evidence>
<feature type="signal peptide" evidence="1">
    <location>
        <begin position="1"/>
        <end position="25"/>
    </location>
</feature>